<dbReference type="InterPro" id="IPR052710">
    <property type="entry name" value="CAAX_protease"/>
</dbReference>
<gene>
    <name evidence="3" type="ORF">CN553_22485</name>
</gene>
<feature type="transmembrane region" description="Helical" evidence="1">
    <location>
        <begin position="180"/>
        <end position="199"/>
    </location>
</feature>
<dbReference type="PANTHER" id="PTHR36435:SF1">
    <property type="entry name" value="CAAX AMINO TERMINAL PROTEASE FAMILY PROTEIN"/>
    <property type="match status" value="1"/>
</dbReference>
<feature type="transmembrane region" description="Helical" evidence="1">
    <location>
        <begin position="123"/>
        <end position="143"/>
    </location>
</feature>
<feature type="transmembrane region" description="Helical" evidence="1">
    <location>
        <begin position="206"/>
        <end position="226"/>
    </location>
</feature>
<dbReference type="Proteomes" id="UP000220691">
    <property type="component" value="Unassembled WGS sequence"/>
</dbReference>
<dbReference type="InterPro" id="IPR003675">
    <property type="entry name" value="Rce1/LyrA-like_dom"/>
</dbReference>
<accession>A0A9X6U8E6</accession>
<comment type="caution">
    <text evidence="3">The sequence shown here is derived from an EMBL/GenBank/DDBJ whole genome shotgun (WGS) entry which is preliminary data.</text>
</comment>
<sequence>MKLKDYTFVLLYITLCVVTSFIPMFSDFVINLILKLFPQGESNPFILNMAVYGFLAIVMFTLYYQEMYTSLDYFKTKNLKKIFSIPLWVMLNWVAMITIYHTIGNNSVSQNEVALGEATANPPLIWSILLVGMLGPMVEEIVFRHILIGQLSKSLPTILTVILSTICFTGIHIIGHDQFIISEAIGYLPLALILTFVYLKSNKAIIYPMAIHMCSNTLIQILQYFIQKLESILPPV</sequence>
<dbReference type="Pfam" id="PF02517">
    <property type="entry name" value="Rce1-like"/>
    <property type="match status" value="1"/>
</dbReference>
<dbReference type="GO" id="GO:0080120">
    <property type="term" value="P:CAAX-box protein maturation"/>
    <property type="evidence" value="ECO:0007669"/>
    <property type="project" value="UniProtKB-ARBA"/>
</dbReference>
<feature type="transmembrane region" description="Helical" evidence="1">
    <location>
        <begin position="7"/>
        <end position="25"/>
    </location>
</feature>
<evidence type="ECO:0000313" key="3">
    <source>
        <dbReference type="EMBL" id="PEN89774.1"/>
    </source>
</evidence>
<organism evidence="3 4">
    <name type="scientific">Bacillus cereus</name>
    <dbReference type="NCBI Taxonomy" id="1396"/>
    <lineage>
        <taxon>Bacteria</taxon>
        <taxon>Bacillati</taxon>
        <taxon>Bacillota</taxon>
        <taxon>Bacilli</taxon>
        <taxon>Bacillales</taxon>
        <taxon>Bacillaceae</taxon>
        <taxon>Bacillus</taxon>
        <taxon>Bacillus cereus group</taxon>
    </lineage>
</organism>
<dbReference type="PANTHER" id="PTHR36435">
    <property type="entry name" value="SLR1288 PROTEIN"/>
    <property type="match status" value="1"/>
</dbReference>
<feature type="domain" description="CAAX prenyl protease 2/Lysostaphin resistance protein A-like" evidence="2">
    <location>
        <begin position="123"/>
        <end position="217"/>
    </location>
</feature>
<dbReference type="GO" id="GO:0004175">
    <property type="term" value="F:endopeptidase activity"/>
    <property type="evidence" value="ECO:0007669"/>
    <property type="project" value="UniProtKB-ARBA"/>
</dbReference>
<feature type="transmembrane region" description="Helical" evidence="1">
    <location>
        <begin position="155"/>
        <end position="174"/>
    </location>
</feature>
<feature type="transmembrane region" description="Helical" evidence="1">
    <location>
        <begin position="45"/>
        <end position="64"/>
    </location>
</feature>
<dbReference type="AlphaFoldDB" id="A0A9X6U8E6"/>
<keyword evidence="1" id="KW-1133">Transmembrane helix</keyword>
<feature type="transmembrane region" description="Helical" evidence="1">
    <location>
        <begin position="85"/>
        <end position="103"/>
    </location>
</feature>
<reference evidence="3 4" key="1">
    <citation type="submission" date="2017-09" db="EMBL/GenBank/DDBJ databases">
        <title>Large-scale bioinformatics analysis of Bacillus genomes uncovers conserved roles of natural products in bacterial physiology.</title>
        <authorList>
            <consortium name="Agbiome Team Llc"/>
            <person name="Bleich R.M."/>
            <person name="Kirk G.J."/>
            <person name="Santa Maria K.C."/>
            <person name="Allen S.E."/>
            <person name="Farag S."/>
            <person name="Shank E.A."/>
            <person name="Bowers A."/>
        </authorList>
    </citation>
    <scope>NUCLEOTIDE SEQUENCE [LARGE SCALE GENOMIC DNA]</scope>
    <source>
        <strain evidence="3 4">AFS027647</strain>
    </source>
</reference>
<keyword evidence="1" id="KW-0812">Transmembrane</keyword>
<evidence type="ECO:0000256" key="1">
    <source>
        <dbReference type="SAM" id="Phobius"/>
    </source>
</evidence>
<name>A0A9X6U8E6_BACCE</name>
<protein>
    <recommendedName>
        <fullName evidence="2">CAAX prenyl protease 2/Lysostaphin resistance protein A-like domain-containing protein</fullName>
    </recommendedName>
</protein>
<dbReference type="RefSeq" id="WP_098127333.1">
    <property type="nucleotide sequence ID" value="NZ_NUAN01000157.1"/>
</dbReference>
<evidence type="ECO:0000259" key="2">
    <source>
        <dbReference type="Pfam" id="PF02517"/>
    </source>
</evidence>
<evidence type="ECO:0000313" key="4">
    <source>
        <dbReference type="Proteomes" id="UP000220691"/>
    </source>
</evidence>
<proteinExistence type="predicted"/>
<keyword evidence="1" id="KW-0472">Membrane</keyword>
<dbReference type="EMBL" id="NUAN01000157">
    <property type="protein sequence ID" value="PEN89774.1"/>
    <property type="molecule type" value="Genomic_DNA"/>
</dbReference>